<reference evidence="2" key="1">
    <citation type="submission" date="2022-12" db="EMBL/GenBank/DDBJ databases">
        <title>Draft genome assemblies for two species of Escallonia (Escalloniales).</title>
        <authorList>
            <person name="Chanderbali A."/>
            <person name="Dervinis C."/>
            <person name="Anghel I."/>
            <person name="Soltis D."/>
            <person name="Soltis P."/>
            <person name="Zapata F."/>
        </authorList>
    </citation>
    <scope>NUCLEOTIDE SEQUENCE</scope>
    <source>
        <strain evidence="2">UCBG64.0493</strain>
        <tissue evidence="2">Leaf</tissue>
    </source>
</reference>
<dbReference type="InterPro" id="IPR001206">
    <property type="entry name" value="Diacylglycerol_kinase_cat_dom"/>
</dbReference>
<comment type="caution">
    <text evidence="2">The sequence shown here is derived from an EMBL/GenBank/DDBJ whole genome shotgun (WGS) entry which is preliminary data.</text>
</comment>
<dbReference type="PANTHER" id="PTHR11255">
    <property type="entry name" value="DIACYLGLYCEROL KINASE"/>
    <property type="match status" value="1"/>
</dbReference>
<dbReference type="PROSITE" id="PS50146">
    <property type="entry name" value="DAGK"/>
    <property type="match status" value="1"/>
</dbReference>
<dbReference type="GO" id="GO:0007165">
    <property type="term" value="P:signal transduction"/>
    <property type="evidence" value="ECO:0007669"/>
    <property type="project" value="InterPro"/>
</dbReference>
<dbReference type="SUPFAM" id="SSF111331">
    <property type="entry name" value="NAD kinase/diacylglycerol kinase-like"/>
    <property type="match status" value="1"/>
</dbReference>
<dbReference type="Gene3D" id="3.40.50.10330">
    <property type="entry name" value="Probable inorganic polyphosphate/atp-NAD kinase, domain 1"/>
    <property type="match status" value="1"/>
</dbReference>
<dbReference type="GO" id="GO:0016020">
    <property type="term" value="C:membrane"/>
    <property type="evidence" value="ECO:0007669"/>
    <property type="project" value="TreeGrafter"/>
</dbReference>
<dbReference type="AlphaFoldDB" id="A0AA88UYD3"/>
<dbReference type="Pfam" id="PF00781">
    <property type="entry name" value="DAGK_cat"/>
    <property type="match status" value="1"/>
</dbReference>
<protein>
    <recommendedName>
        <fullName evidence="1">DAGKc domain-containing protein</fullName>
    </recommendedName>
</protein>
<evidence type="ECO:0000259" key="1">
    <source>
        <dbReference type="PROSITE" id="PS50146"/>
    </source>
</evidence>
<dbReference type="InterPro" id="IPR017438">
    <property type="entry name" value="ATP-NAD_kinase_N"/>
</dbReference>
<name>A0AA88UYD3_9ASTE</name>
<dbReference type="InterPro" id="IPR037607">
    <property type="entry name" value="DGK"/>
</dbReference>
<dbReference type="Proteomes" id="UP001188597">
    <property type="component" value="Unassembled WGS sequence"/>
</dbReference>
<feature type="domain" description="DAGKc" evidence="1">
    <location>
        <begin position="335"/>
        <end position="406"/>
    </location>
</feature>
<dbReference type="PANTHER" id="PTHR11255:SF98">
    <property type="entry name" value="DIACYLGLYCEROL KINASE 5"/>
    <property type="match status" value="1"/>
</dbReference>
<keyword evidence="3" id="KW-1185">Reference proteome</keyword>
<dbReference type="InterPro" id="IPR016064">
    <property type="entry name" value="NAD/diacylglycerol_kinase_sf"/>
</dbReference>
<evidence type="ECO:0000313" key="3">
    <source>
        <dbReference type="Proteomes" id="UP001188597"/>
    </source>
</evidence>
<dbReference type="SMART" id="SM00046">
    <property type="entry name" value="DAGKc"/>
    <property type="match status" value="1"/>
</dbReference>
<dbReference type="EMBL" id="JAVXUP010003810">
    <property type="protein sequence ID" value="KAK2998115.1"/>
    <property type="molecule type" value="Genomic_DNA"/>
</dbReference>
<evidence type="ECO:0000313" key="2">
    <source>
        <dbReference type="EMBL" id="KAK2998115.1"/>
    </source>
</evidence>
<gene>
    <name evidence="2" type="ORF">RJ639_025011</name>
</gene>
<accession>A0AA88UYD3</accession>
<proteinExistence type="predicted"/>
<dbReference type="GO" id="GO:0004143">
    <property type="term" value="F:ATP-dependent diacylglycerol kinase activity"/>
    <property type="evidence" value="ECO:0007669"/>
    <property type="project" value="InterPro"/>
</dbReference>
<organism evidence="2 3">
    <name type="scientific">Escallonia herrerae</name>
    <dbReference type="NCBI Taxonomy" id="1293975"/>
    <lineage>
        <taxon>Eukaryota</taxon>
        <taxon>Viridiplantae</taxon>
        <taxon>Streptophyta</taxon>
        <taxon>Embryophyta</taxon>
        <taxon>Tracheophyta</taxon>
        <taxon>Spermatophyta</taxon>
        <taxon>Magnoliopsida</taxon>
        <taxon>eudicotyledons</taxon>
        <taxon>Gunneridae</taxon>
        <taxon>Pentapetalae</taxon>
        <taxon>asterids</taxon>
        <taxon>campanulids</taxon>
        <taxon>Escalloniales</taxon>
        <taxon>Escalloniaceae</taxon>
        <taxon>Escallonia</taxon>
    </lineage>
</organism>
<sequence>MGSYYGVLCLSDHNGETANGVILWNLSIRKHVSLPRPRVTRSKHGSYMFVLIFGFDVKSNDYKVVRVAYVKGRNGRDLIPSEVEVYGLSSKCWRSFVAGAPPYGIYGDVTFDEYSLLSKKKELIDAGNDHGVREKVELEVRALDSLHIMPIDKDDGSHSTEENEKPQEQQYTIARNKLRREIRPPQKYGYADMVAYALSVAEGIEVFVMHLHANFKAAGIALRDALFATAKATNVVIKIHVSKVDDRVANMAKDWKHVVHTFFTRSHGAVTSDAKVDTLKDYFIPDYIFGTERAIWTDSHVPACPVMVFINSKSGGHLGGELLMTYRTLLNKNQVAGGDGTANWLLRVVSDLKLAQPPPVATVPLGTGNNLPFSFGWGKKNPATDSQSVMMFLSKVRNAKEIEIDRLVQFVKETIKLKSFGLFDPNWFTLSSRYSKYRRFPRFVGIGPAKLFQDMLKTRSPEALAIEGGNEPENLLPPR</sequence>